<keyword evidence="2" id="KW-1185">Reference proteome</keyword>
<protein>
    <submittedName>
        <fullName evidence="1">Uncharacterized protein</fullName>
    </submittedName>
</protein>
<dbReference type="AlphaFoldDB" id="A0A7X0D6V9"/>
<organism evidence="1 2">
    <name type="scientific">Nocardiopsis mwathae</name>
    <dbReference type="NCBI Taxonomy" id="1472723"/>
    <lineage>
        <taxon>Bacteria</taxon>
        <taxon>Bacillati</taxon>
        <taxon>Actinomycetota</taxon>
        <taxon>Actinomycetes</taxon>
        <taxon>Streptosporangiales</taxon>
        <taxon>Nocardiopsidaceae</taxon>
        <taxon>Nocardiopsis</taxon>
    </lineage>
</organism>
<accession>A0A7X0D6V9</accession>
<proteinExistence type="predicted"/>
<name>A0A7X0D6V9_9ACTN</name>
<comment type="caution">
    <text evidence="1">The sequence shown here is derived from an EMBL/GenBank/DDBJ whole genome shotgun (WGS) entry which is preliminary data.</text>
</comment>
<evidence type="ECO:0000313" key="1">
    <source>
        <dbReference type="EMBL" id="MBB6173675.1"/>
    </source>
</evidence>
<dbReference type="RefSeq" id="WP_184077212.1">
    <property type="nucleotide sequence ID" value="NZ_JACHDS010000001.1"/>
</dbReference>
<sequence>MTAWCEIKDVGDPLRLRAWANAMGAPVVRSGYTLEGRVVLSATCPHCERLTVVATTSEKSLYPPIVWRSPFE</sequence>
<evidence type="ECO:0000313" key="2">
    <source>
        <dbReference type="Proteomes" id="UP000546642"/>
    </source>
</evidence>
<reference evidence="1 2" key="1">
    <citation type="submission" date="2020-08" db="EMBL/GenBank/DDBJ databases">
        <title>Sequencing the genomes of 1000 actinobacteria strains.</title>
        <authorList>
            <person name="Klenk H.-P."/>
        </authorList>
    </citation>
    <scope>NUCLEOTIDE SEQUENCE [LARGE SCALE GENOMIC DNA]</scope>
    <source>
        <strain evidence="1 2">DSM 46659</strain>
    </source>
</reference>
<dbReference type="EMBL" id="JACHDS010000001">
    <property type="protein sequence ID" value="MBB6173675.1"/>
    <property type="molecule type" value="Genomic_DNA"/>
</dbReference>
<dbReference type="Proteomes" id="UP000546642">
    <property type="component" value="Unassembled WGS sequence"/>
</dbReference>
<gene>
    <name evidence="1" type="ORF">HNR23_003735</name>
</gene>